<sequence>MVDKQAGRTSLRREQDVVNLNLAQFGNAYENVYFSNAANVQRTLDQFREQSDVVRIARPEVLETEFNLSDGRRRILLHMPVETRRQRLPRAVQIRYSFRRRSHKEEDILARDAWRVSMVNETLVHFNKRREKATREAKSKAKENLGE</sequence>
<dbReference type="EMBL" id="BAND01000018">
    <property type="protein sequence ID" value="GAJ28300.1"/>
    <property type="molecule type" value="Genomic_DNA"/>
</dbReference>
<evidence type="ECO:0000313" key="2">
    <source>
        <dbReference type="Proteomes" id="UP000019760"/>
    </source>
</evidence>
<evidence type="ECO:0000313" key="1">
    <source>
        <dbReference type="EMBL" id="GAJ28300.1"/>
    </source>
</evidence>
<name>A0A023D3G1_ACIMT</name>
<dbReference type="Proteomes" id="UP000019760">
    <property type="component" value="Unassembled WGS sequence"/>
</dbReference>
<organism evidence="1 2">
    <name type="scientific">Acidomonas methanolica NBRC 104435</name>
    <dbReference type="NCBI Taxonomy" id="1231351"/>
    <lineage>
        <taxon>Bacteria</taxon>
        <taxon>Pseudomonadati</taxon>
        <taxon>Pseudomonadota</taxon>
        <taxon>Alphaproteobacteria</taxon>
        <taxon>Acetobacterales</taxon>
        <taxon>Acetobacteraceae</taxon>
        <taxon>Acidomonas</taxon>
    </lineage>
</organism>
<proteinExistence type="predicted"/>
<gene>
    <name evidence="1" type="ORF">Amme_018_025</name>
</gene>
<reference evidence="2" key="1">
    <citation type="journal article" date="2014" name="FEMS Microbiol. Lett.">
        <title>Draft Genomic DNA Sequence of the Facultatively Methylotrophic Bacterium Acidomonas methanolica type strain MB58.</title>
        <authorList>
            <person name="Higashiura N."/>
            <person name="Hadano H."/>
            <person name="Hirakawa H."/>
            <person name="Matsutani M."/>
            <person name="Takabe S."/>
            <person name="Matsushita K."/>
            <person name="Azuma Y."/>
        </authorList>
    </citation>
    <scope>NUCLEOTIDE SEQUENCE [LARGE SCALE GENOMIC DNA]</scope>
    <source>
        <strain evidence="2">MB58</strain>
    </source>
</reference>
<keyword evidence="2" id="KW-1185">Reference proteome</keyword>
<accession>A0A023D3G1</accession>
<dbReference type="AlphaFoldDB" id="A0A023D3G1"/>
<reference evidence="1 2" key="2">
    <citation type="journal article" date="2014" name="FEMS Microbiol. Lett.">
        <title>Draft genomic DNA sequence of the facultatively methylotrophic bacterium Acidomonas methanolica type strain MB58.</title>
        <authorList>
            <person name="Higashiura N."/>
            <person name="Hadano H."/>
            <person name="Hirakawa H."/>
            <person name="Matsutani M."/>
            <person name="Takabe S."/>
            <person name="Matsushita K."/>
            <person name="Azuma Y."/>
        </authorList>
    </citation>
    <scope>NUCLEOTIDE SEQUENCE [LARGE SCALE GENOMIC DNA]</scope>
    <source>
        <strain evidence="1 2">MB58</strain>
    </source>
</reference>
<comment type="caution">
    <text evidence="1">The sequence shown here is derived from an EMBL/GenBank/DDBJ whole genome shotgun (WGS) entry which is preliminary data.</text>
</comment>
<protein>
    <submittedName>
        <fullName evidence="1">Uncharacterized protein</fullName>
    </submittedName>
</protein>